<accession>A0A0L7RK88</accession>
<keyword evidence="1" id="KW-1133">Transmembrane helix</keyword>
<dbReference type="Pfam" id="PF16066">
    <property type="entry name" value="DUF4808"/>
    <property type="match status" value="1"/>
</dbReference>
<dbReference type="PANTHER" id="PTHR21104:SF1">
    <property type="entry name" value="FIBRONECTIN TYPE III DOMAIN-CONTAINING PROTEIN"/>
    <property type="match status" value="1"/>
</dbReference>
<dbReference type="OrthoDB" id="6424355at2759"/>
<evidence type="ECO:0000313" key="4">
    <source>
        <dbReference type="Proteomes" id="UP000053825"/>
    </source>
</evidence>
<dbReference type="Proteomes" id="UP000053825">
    <property type="component" value="Unassembled WGS sequence"/>
</dbReference>
<keyword evidence="4" id="KW-1185">Reference proteome</keyword>
<name>A0A0L7RK88_9HYME</name>
<feature type="domain" description="Fibronectin type III" evidence="2">
    <location>
        <begin position="213"/>
        <end position="383"/>
    </location>
</feature>
<keyword evidence="1" id="KW-0472">Membrane</keyword>
<evidence type="ECO:0000313" key="3">
    <source>
        <dbReference type="EMBL" id="KOC71337.1"/>
    </source>
</evidence>
<feature type="transmembrane region" description="Helical" evidence="1">
    <location>
        <begin position="219"/>
        <end position="237"/>
    </location>
</feature>
<dbReference type="EMBL" id="KQ414571">
    <property type="protein sequence ID" value="KOC71337.1"/>
    <property type="molecule type" value="Genomic_DNA"/>
</dbReference>
<dbReference type="PANTHER" id="PTHR21104">
    <property type="entry name" value="FIBRONECTIN TYPE III DOMAIN-CONTAINING PROTEIN"/>
    <property type="match status" value="1"/>
</dbReference>
<proteinExistence type="predicted"/>
<sequence>MAALETCSVENTTGNDTKVQKAGDSSRKLSLRAIPTPTDCKEIAMRDTRITIASIAYPRSSSLLVEKNWIGKKFVVLWINAEDVKDTKALLEGSSSKLSDMIPCLDRAQTAPTRGASNRTLIHEKTPGTAGAGKRFLVVSVEGRNRSRRHHVTISSNKHQDVNSSGHVTKIELELEEAPDDMILVGSMPSELDATGEINATYPDGIPGPSTVIVRAEEALIVILVLLLWAAAIALFFNRWGKIRMLEPYQPKFQQQHRQSCTTLEPNQLQGEFVWCKEGLGSLKHWVEECGGFENKGIRFEEIMEGRDNEEVIEWSRKVKNRRTYSKCNVLSGDYPAGYELNCVPGQMRPRQNSVFIGSSASLLPGGRGTPRRTKSAFDLQFLILSENNSQDSSCEQDTLKNFKVASESMKLLQRERRTSICQVDRTETIKSPFRDRGMSICHFDNSSKSCQPDRGTSFYQFDKMDVLARPLQRDRGGSICHFDRTDVLARSLHKDRIGSTYHFDRMDVLARPNLSLGKPLLRERRVSMCNFLEKDGEFGRYPKRERHLSVSNIDRIEKDNASIEKADSDAGGQKIFAECTVKENKNTCYQYDQPSCSKISDVVLGYKATCV</sequence>
<evidence type="ECO:0000256" key="1">
    <source>
        <dbReference type="SAM" id="Phobius"/>
    </source>
</evidence>
<reference evidence="3 4" key="1">
    <citation type="submission" date="2015-07" db="EMBL/GenBank/DDBJ databases">
        <title>The genome of Habropoda laboriosa.</title>
        <authorList>
            <person name="Pan H."/>
            <person name="Kapheim K."/>
        </authorList>
    </citation>
    <scope>NUCLEOTIDE SEQUENCE [LARGE SCALE GENOMIC DNA]</scope>
    <source>
        <strain evidence="3">0110345459</strain>
    </source>
</reference>
<keyword evidence="1" id="KW-0812">Transmembrane</keyword>
<evidence type="ECO:0000259" key="2">
    <source>
        <dbReference type="Pfam" id="PF16066"/>
    </source>
</evidence>
<dbReference type="InterPro" id="IPR032073">
    <property type="entry name" value="FNDC5_C"/>
</dbReference>
<organism evidence="3 4">
    <name type="scientific">Habropoda laboriosa</name>
    <dbReference type="NCBI Taxonomy" id="597456"/>
    <lineage>
        <taxon>Eukaryota</taxon>
        <taxon>Metazoa</taxon>
        <taxon>Ecdysozoa</taxon>
        <taxon>Arthropoda</taxon>
        <taxon>Hexapoda</taxon>
        <taxon>Insecta</taxon>
        <taxon>Pterygota</taxon>
        <taxon>Neoptera</taxon>
        <taxon>Endopterygota</taxon>
        <taxon>Hymenoptera</taxon>
        <taxon>Apocrita</taxon>
        <taxon>Aculeata</taxon>
        <taxon>Apoidea</taxon>
        <taxon>Anthophila</taxon>
        <taxon>Apidae</taxon>
        <taxon>Habropoda</taxon>
    </lineage>
</organism>
<protein>
    <recommendedName>
        <fullName evidence="2">Fibronectin type III domain-containing protein</fullName>
    </recommendedName>
</protein>
<dbReference type="AlphaFoldDB" id="A0A0L7RK88"/>
<gene>
    <name evidence="3" type="ORF">WH47_05047</name>
</gene>